<evidence type="ECO:0000256" key="1">
    <source>
        <dbReference type="SAM" id="MobiDB-lite"/>
    </source>
</evidence>
<reference evidence="2 3" key="1">
    <citation type="submission" date="2019-05" db="EMBL/GenBank/DDBJ databases">
        <title>Emergence of the Ug99 lineage of the wheat stem rust pathogen through somatic hybridization.</title>
        <authorList>
            <person name="Li F."/>
            <person name="Upadhyaya N.M."/>
            <person name="Sperschneider J."/>
            <person name="Matny O."/>
            <person name="Nguyen-Phuc H."/>
            <person name="Mago R."/>
            <person name="Raley C."/>
            <person name="Miller M.E."/>
            <person name="Silverstein K.A.T."/>
            <person name="Henningsen E."/>
            <person name="Hirsch C.D."/>
            <person name="Visser B."/>
            <person name="Pretorius Z.A."/>
            <person name="Steffenson B.J."/>
            <person name="Schwessinger B."/>
            <person name="Dodds P.N."/>
            <person name="Figueroa M."/>
        </authorList>
    </citation>
    <scope>NUCLEOTIDE SEQUENCE [LARGE SCALE GENOMIC DNA]</scope>
    <source>
        <strain evidence="2 3">Ug99</strain>
    </source>
</reference>
<dbReference type="PANTHER" id="PTHR33069:SF3">
    <property type="entry name" value="DYNEIN HEAVY CHAIN TAIL DOMAIN-CONTAINING PROTEIN"/>
    <property type="match status" value="1"/>
</dbReference>
<dbReference type="Proteomes" id="UP000325313">
    <property type="component" value="Unassembled WGS sequence"/>
</dbReference>
<proteinExistence type="predicted"/>
<evidence type="ECO:0000313" key="2">
    <source>
        <dbReference type="EMBL" id="KAA1066969.1"/>
    </source>
</evidence>
<dbReference type="PANTHER" id="PTHR33069">
    <property type="entry name" value="CHROMOSOME 7, WHOLE GENOME SHOTGUN SEQUENCE-RELATED"/>
    <property type="match status" value="1"/>
</dbReference>
<feature type="compositionally biased region" description="Basic and acidic residues" evidence="1">
    <location>
        <begin position="364"/>
        <end position="373"/>
    </location>
</feature>
<feature type="compositionally biased region" description="Polar residues" evidence="1">
    <location>
        <begin position="378"/>
        <end position="387"/>
    </location>
</feature>
<feature type="region of interest" description="Disordered" evidence="1">
    <location>
        <begin position="345"/>
        <end position="387"/>
    </location>
</feature>
<dbReference type="EMBL" id="VDEP01000508">
    <property type="protein sequence ID" value="KAA1066969.1"/>
    <property type="molecule type" value="Genomic_DNA"/>
</dbReference>
<accession>A0A5B0LS58</accession>
<organism evidence="2 3">
    <name type="scientific">Puccinia graminis f. sp. tritici</name>
    <dbReference type="NCBI Taxonomy" id="56615"/>
    <lineage>
        <taxon>Eukaryota</taxon>
        <taxon>Fungi</taxon>
        <taxon>Dikarya</taxon>
        <taxon>Basidiomycota</taxon>
        <taxon>Pucciniomycotina</taxon>
        <taxon>Pucciniomycetes</taxon>
        <taxon>Pucciniales</taxon>
        <taxon>Pucciniaceae</taxon>
        <taxon>Puccinia</taxon>
    </lineage>
</organism>
<name>A0A5B0LS58_PUCGR</name>
<comment type="caution">
    <text evidence="2">The sequence shown here is derived from an EMBL/GenBank/DDBJ whole genome shotgun (WGS) entry which is preliminary data.</text>
</comment>
<sequence length="540" mass="61372">MRLFVGFLMPSQLNSLLTYYTRTVPALLRTSPSSGLTSAGTMAIVPLQIQLQYILSLNFLLLAVISSSITNPPSSLNSSIEKEVRHREQKKDINPMDSTTVEYQPHLISLFCEIIDLAGYRRITPRGRDRDIAEKFLSSREIHAGKALLVEVQTRSLPALQQQLHGLMQSIATGRLKKQQSNPKVTDALEFIRQLGATLNLIDSSLASLASAPFSEELGFTCKVDHEYGILKRYKCIGLVQKFDRFLSDTFADLFGDYCSLMNLWYSAAYFPVRIMRRMLKPGAPRLQRKIREKTDEACRIIDAIIRSPIRSDFSFLQESWQDDVDRLSACLNDLTRHVDHSVRFGESDTTDDQDDLSNTSSEEFTKELHESTPEFGTDSNDPTTSSQENVLLNLDLMPRIRRAIPLLKLGRTFFSKLLDTPESKTPFTLSPRVSSYDMGCLKKETSSLCAHILKIVKSTYQPENEDDLHKEMEKILVWSKELSHHFDSSMMLFAFFLIPDPSRIDPPFPEDLLRSSFFELRCQLHLALEQLLAADKNIG</sequence>
<protein>
    <submittedName>
        <fullName evidence="2">Uncharacterized protein</fullName>
    </submittedName>
</protein>
<evidence type="ECO:0000313" key="3">
    <source>
        <dbReference type="Proteomes" id="UP000325313"/>
    </source>
</evidence>
<dbReference type="AlphaFoldDB" id="A0A5B0LS58"/>
<gene>
    <name evidence="2" type="ORF">PGTUg99_021264</name>
</gene>